<evidence type="ECO:0000313" key="2">
    <source>
        <dbReference type="EMBL" id="AUB36371.1"/>
    </source>
</evidence>
<keyword evidence="3" id="KW-1185">Reference proteome</keyword>
<proteinExistence type="predicted"/>
<evidence type="ECO:0000256" key="1">
    <source>
        <dbReference type="SAM" id="MobiDB-lite"/>
    </source>
</evidence>
<dbReference type="EMBL" id="CP024785">
    <property type="protein sequence ID" value="AUB36371.1"/>
    <property type="molecule type" value="Genomic_DNA"/>
</dbReference>
<accession>A0A2K8SLQ7</accession>
<protein>
    <submittedName>
        <fullName evidence="2">Uncharacterized protein</fullName>
    </submittedName>
</protein>
<name>A0A2K8SLQ7_9NOSO</name>
<organism evidence="2 3">
    <name type="scientific">Nostoc flagelliforme CCNUN1</name>
    <dbReference type="NCBI Taxonomy" id="2038116"/>
    <lineage>
        <taxon>Bacteria</taxon>
        <taxon>Bacillati</taxon>
        <taxon>Cyanobacteriota</taxon>
        <taxon>Cyanophyceae</taxon>
        <taxon>Nostocales</taxon>
        <taxon>Nostocaceae</taxon>
        <taxon>Nostoc</taxon>
    </lineage>
</organism>
<sequence>MVAMSTTGVAAAIKKRQGSRGGRGDKGTRGENLQQVFSLVPNFPFPLFLLPSGSCLYCYKVSS</sequence>
<dbReference type="AlphaFoldDB" id="A0A2K8SLQ7"/>
<gene>
    <name evidence="2" type="ORF">COO91_02283</name>
</gene>
<evidence type="ECO:0000313" key="3">
    <source>
        <dbReference type="Proteomes" id="UP000232003"/>
    </source>
</evidence>
<feature type="region of interest" description="Disordered" evidence="1">
    <location>
        <begin position="1"/>
        <end position="29"/>
    </location>
</feature>
<dbReference type="KEGG" id="nfl:COO91_02283"/>
<reference evidence="2 3" key="1">
    <citation type="submission" date="2017-11" db="EMBL/GenBank/DDBJ databases">
        <title>Complete genome of a free-living desiccation-tolerant cyanobacterium and its photosynthetic adaptation to extreme terrestrial habitat.</title>
        <authorList>
            <person name="Shang J."/>
        </authorList>
    </citation>
    <scope>NUCLEOTIDE SEQUENCE [LARGE SCALE GENOMIC DNA]</scope>
    <source>
        <strain evidence="2 3">CCNUN1</strain>
    </source>
</reference>
<dbReference type="Proteomes" id="UP000232003">
    <property type="component" value="Chromosome"/>
</dbReference>